<organism evidence="4 5">
    <name type="scientific">Marinibaculum pumilum</name>
    <dbReference type="NCBI Taxonomy" id="1766165"/>
    <lineage>
        <taxon>Bacteria</taxon>
        <taxon>Pseudomonadati</taxon>
        <taxon>Pseudomonadota</taxon>
        <taxon>Alphaproteobacteria</taxon>
        <taxon>Rhodospirillales</taxon>
        <taxon>Rhodospirillaceae</taxon>
        <taxon>Marinibaculum</taxon>
    </lineage>
</organism>
<dbReference type="SUPFAM" id="SSF47090">
    <property type="entry name" value="PGBD-like"/>
    <property type="match status" value="1"/>
</dbReference>
<evidence type="ECO:0000259" key="3">
    <source>
        <dbReference type="Pfam" id="PF01471"/>
    </source>
</evidence>
<feature type="compositionally biased region" description="Low complexity" evidence="1">
    <location>
        <begin position="120"/>
        <end position="155"/>
    </location>
</feature>
<feature type="compositionally biased region" description="Basic residues" evidence="1">
    <location>
        <begin position="380"/>
        <end position="389"/>
    </location>
</feature>
<feature type="domain" description="Peptidoglycan binding-like" evidence="3">
    <location>
        <begin position="780"/>
        <end position="828"/>
    </location>
</feature>
<dbReference type="Pfam" id="PF01471">
    <property type="entry name" value="PG_binding_1"/>
    <property type="match status" value="1"/>
</dbReference>
<feature type="compositionally biased region" description="Acidic residues" evidence="1">
    <location>
        <begin position="19"/>
        <end position="56"/>
    </location>
</feature>
<dbReference type="RefSeq" id="WP_379906624.1">
    <property type="nucleotide sequence ID" value="NZ_JBHRTR010000054.1"/>
</dbReference>
<dbReference type="InterPro" id="IPR011990">
    <property type="entry name" value="TPR-like_helical_dom_sf"/>
</dbReference>
<dbReference type="InterPro" id="IPR050767">
    <property type="entry name" value="Sel1_AlgK"/>
</dbReference>
<feature type="compositionally biased region" description="Pro residues" evidence="1">
    <location>
        <begin position="61"/>
        <end position="72"/>
    </location>
</feature>
<evidence type="ECO:0000256" key="2">
    <source>
        <dbReference type="SAM" id="Phobius"/>
    </source>
</evidence>
<evidence type="ECO:0000313" key="4">
    <source>
        <dbReference type="EMBL" id="MFC3231160.1"/>
    </source>
</evidence>
<dbReference type="Proteomes" id="UP001595528">
    <property type="component" value="Unassembled WGS sequence"/>
</dbReference>
<evidence type="ECO:0000256" key="1">
    <source>
        <dbReference type="SAM" id="MobiDB-lite"/>
    </source>
</evidence>
<dbReference type="PANTHER" id="PTHR11102:SF160">
    <property type="entry name" value="ERAD-ASSOCIATED E3 UBIQUITIN-PROTEIN LIGASE COMPONENT HRD3"/>
    <property type="match status" value="1"/>
</dbReference>
<comment type="caution">
    <text evidence="4">The sequence shown here is derived from an EMBL/GenBank/DDBJ whole genome shotgun (WGS) entry which is preliminary data.</text>
</comment>
<feature type="compositionally biased region" description="Low complexity" evidence="1">
    <location>
        <begin position="275"/>
        <end position="291"/>
    </location>
</feature>
<dbReference type="InterPro" id="IPR002477">
    <property type="entry name" value="Peptidoglycan-bd-like"/>
</dbReference>
<feature type="compositionally biased region" description="Low complexity" evidence="1">
    <location>
        <begin position="298"/>
        <end position="327"/>
    </location>
</feature>
<accession>A0ABV7L951</accession>
<dbReference type="PANTHER" id="PTHR11102">
    <property type="entry name" value="SEL-1-LIKE PROTEIN"/>
    <property type="match status" value="1"/>
</dbReference>
<gene>
    <name evidence="4" type="ORF">ACFOGJ_28185</name>
</gene>
<feature type="compositionally biased region" description="Low complexity" evidence="1">
    <location>
        <begin position="210"/>
        <end position="222"/>
    </location>
</feature>
<dbReference type="Gene3D" id="1.10.101.10">
    <property type="entry name" value="PGBD-like superfamily/PGBD"/>
    <property type="match status" value="1"/>
</dbReference>
<feature type="transmembrane region" description="Helical" evidence="2">
    <location>
        <begin position="425"/>
        <end position="445"/>
    </location>
</feature>
<feature type="compositionally biased region" description="Low complexity" evidence="1">
    <location>
        <begin position="251"/>
        <end position="264"/>
    </location>
</feature>
<reference evidence="5" key="1">
    <citation type="journal article" date="2019" name="Int. J. Syst. Evol. Microbiol.">
        <title>The Global Catalogue of Microorganisms (GCM) 10K type strain sequencing project: providing services to taxonomists for standard genome sequencing and annotation.</title>
        <authorList>
            <consortium name="The Broad Institute Genomics Platform"/>
            <consortium name="The Broad Institute Genome Sequencing Center for Infectious Disease"/>
            <person name="Wu L."/>
            <person name="Ma J."/>
        </authorList>
    </citation>
    <scope>NUCLEOTIDE SEQUENCE [LARGE SCALE GENOMIC DNA]</scope>
    <source>
        <strain evidence="5">KCTC 42964</strain>
    </source>
</reference>
<keyword evidence="2" id="KW-0812">Transmembrane</keyword>
<sequence length="843" mass="85291">MQKAAPREAGPQEGAAAADNDEDVEYEIVEYELQEGEDPADYAGSDEYEVVVEDAEAQPAAPEPPPAAPPQEEPSGNSLALRATGSTAAPRPPLRAVDLGPGGAQTGGMRGQSGRRLRLPLGAQDAAAPEAGGADAGAPPARPGGLPRLSGGERPAISETKAGRGDTVDPLLAAVDRRVSGARTPPEAGERTGIFGMTWRKGLGQPPRPAAESAAEAGSPDEPQADWENPAWNRAGSTGKSHGAPQGGRQPADAPTAAAAVPPATEGSTAAEPDGGSAAEGGEPNGPAAFVLPPPPAAAGEKGAATASGTAPEPAAEPDAATSAGPASEAQSETGRPAATGSDRAPDTLSSALGGETGRPAGPAAMTTADGRLGGPQSGPRRKSRRSWRDRHGAFAKDTPPAAEEGWPDYAAADMAPRRSRRRPLLLAAIGVLLVAGAAVVLALLGNSTAPDGIDYVALDQQQRAQEGQPEGATATPGPAAAAPDSSAPAALPAATGDATRDSPRALADVPRTDDGARNGAEAAAAIAELRQASDGGSAQAAYELGLRLHDGIGVRRDPDAAAVQFQRAADLGYAPAQLALGVAYEQGQGVPRDLEQAAYWYAVAADQGNADAQFNFGTLYARGEGVDQDYYQAAKWYRRAADAGLADAQFNYANMLESGLGVQQDRQEAYRYYRMAADAGDPVAAERERALAAALGADVVARLTAEDTTLQDSGAGAAETAPETEAPGRMAASDTAAPADAMASVSGDTGQTGMPEAAAPAAAPTAEQEAEPMTPLSGRQEIAELQDLLNRLGFDAGPADGVIGSRTRTAISAFQQAAGMPADGVPRRALLTELRQLAQTSR</sequence>
<feature type="region of interest" description="Disordered" evidence="1">
    <location>
        <begin position="462"/>
        <end position="519"/>
    </location>
</feature>
<keyword evidence="5" id="KW-1185">Reference proteome</keyword>
<feature type="region of interest" description="Disordered" evidence="1">
    <location>
        <begin position="1"/>
        <end position="407"/>
    </location>
</feature>
<protein>
    <submittedName>
        <fullName evidence="4">Peptidoglycan-binding protein</fullName>
    </submittedName>
</protein>
<dbReference type="InterPro" id="IPR036365">
    <property type="entry name" value="PGBD-like_sf"/>
</dbReference>
<feature type="region of interest" description="Disordered" evidence="1">
    <location>
        <begin position="711"/>
        <end position="776"/>
    </location>
</feature>
<feature type="compositionally biased region" description="Low complexity" evidence="1">
    <location>
        <begin position="715"/>
        <end position="745"/>
    </location>
</feature>
<keyword evidence="2" id="KW-1133">Transmembrane helix</keyword>
<dbReference type="SUPFAM" id="SSF81901">
    <property type="entry name" value="HCP-like"/>
    <property type="match status" value="1"/>
</dbReference>
<name>A0ABV7L951_9PROT</name>
<dbReference type="Gene3D" id="1.25.40.10">
    <property type="entry name" value="Tetratricopeptide repeat domain"/>
    <property type="match status" value="1"/>
</dbReference>
<dbReference type="Pfam" id="PF08238">
    <property type="entry name" value="Sel1"/>
    <property type="match status" value="4"/>
</dbReference>
<dbReference type="InterPro" id="IPR036366">
    <property type="entry name" value="PGBDSf"/>
</dbReference>
<feature type="compositionally biased region" description="Low complexity" evidence="1">
    <location>
        <begin position="473"/>
        <end position="498"/>
    </location>
</feature>
<dbReference type="InterPro" id="IPR006597">
    <property type="entry name" value="Sel1-like"/>
</dbReference>
<dbReference type="SMART" id="SM00671">
    <property type="entry name" value="SEL1"/>
    <property type="match status" value="4"/>
</dbReference>
<feature type="compositionally biased region" description="Gly residues" evidence="1">
    <location>
        <begin position="100"/>
        <end position="111"/>
    </location>
</feature>
<evidence type="ECO:0000313" key="5">
    <source>
        <dbReference type="Proteomes" id="UP001595528"/>
    </source>
</evidence>
<keyword evidence="2" id="KW-0472">Membrane</keyword>
<proteinExistence type="predicted"/>
<dbReference type="EMBL" id="JBHRTR010000054">
    <property type="protein sequence ID" value="MFC3231160.1"/>
    <property type="molecule type" value="Genomic_DNA"/>
</dbReference>
<feature type="compositionally biased region" description="Low complexity" evidence="1">
    <location>
        <begin position="756"/>
        <end position="768"/>
    </location>
</feature>